<evidence type="ECO:0000313" key="3">
    <source>
        <dbReference type="Proteomes" id="UP000228680"/>
    </source>
</evidence>
<dbReference type="PANTHER" id="PTHR40078:SF1">
    <property type="entry name" value="INTEGRAL MEMBRANE PROTEIN"/>
    <property type="match status" value="1"/>
</dbReference>
<comment type="caution">
    <text evidence="2">The sequence shown here is derived from an EMBL/GenBank/DDBJ whole genome shotgun (WGS) entry which is preliminary data.</text>
</comment>
<name>A0A2M9F003_9BACL</name>
<gene>
    <name evidence="2" type="ORF">CQS04_06435</name>
</gene>
<feature type="transmembrane region" description="Helical" evidence="1">
    <location>
        <begin position="108"/>
        <end position="131"/>
    </location>
</feature>
<feature type="transmembrane region" description="Helical" evidence="1">
    <location>
        <begin position="9"/>
        <end position="27"/>
    </location>
</feature>
<protein>
    <recommendedName>
        <fullName evidence="4">YitT family protein</fullName>
    </recommendedName>
</protein>
<dbReference type="RefSeq" id="WP_100353341.1">
    <property type="nucleotide sequence ID" value="NZ_PCGR01000002.1"/>
</dbReference>
<feature type="transmembrane region" description="Helical" evidence="1">
    <location>
        <begin position="77"/>
        <end position="96"/>
    </location>
</feature>
<dbReference type="EMBL" id="PCGR01000002">
    <property type="protein sequence ID" value="PJK16787.1"/>
    <property type="molecule type" value="Genomic_DNA"/>
</dbReference>
<keyword evidence="1" id="KW-1133">Transmembrane helix</keyword>
<dbReference type="Proteomes" id="UP000228680">
    <property type="component" value="Unassembled WGS sequence"/>
</dbReference>
<evidence type="ECO:0008006" key="4">
    <source>
        <dbReference type="Google" id="ProtNLM"/>
    </source>
</evidence>
<evidence type="ECO:0000256" key="1">
    <source>
        <dbReference type="SAM" id="Phobius"/>
    </source>
</evidence>
<keyword evidence="3" id="KW-1185">Reference proteome</keyword>
<dbReference type="InterPro" id="IPR038750">
    <property type="entry name" value="YczE/YyaS-like"/>
</dbReference>
<evidence type="ECO:0000313" key="2">
    <source>
        <dbReference type="EMBL" id="PJK16787.1"/>
    </source>
</evidence>
<proteinExistence type="predicted"/>
<organism evidence="2 3">
    <name type="scientific">Chryseomicrobium excrementi</name>
    <dbReference type="NCBI Taxonomy" id="2041346"/>
    <lineage>
        <taxon>Bacteria</taxon>
        <taxon>Bacillati</taxon>
        <taxon>Bacillota</taxon>
        <taxon>Bacilli</taxon>
        <taxon>Bacillales</taxon>
        <taxon>Caryophanaceae</taxon>
        <taxon>Chryseomicrobium</taxon>
    </lineage>
</organism>
<keyword evidence="1" id="KW-0472">Membrane</keyword>
<accession>A0A2M9F003</accession>
<dbReference type="PANTHER" id="PTHR40078">
    <property type="entry name" value="INTEGRAL MEMBRANE PROTEIN-RELATED"/>
    <property type="match status" value="1"/>
</dbReference>
<feature type="transmembrane region" description="Helical" evidence="1">
    <location>
        <begin position="160"/>
        <end position="182"/>
    </location>
</feature>
<dbReference type="Pfam" id="PF19700">
    <property type="entry name" value="DUF6198"/>
    <property type="match status" value="1"/>
</dbReference>
<sequence>MRKNYIVRWSVYLIGLLLMALGITLTIKGDYLGIGPWDVLHVALFQLFGLTIGSWSILLGFALIGIVVVFEKRIPLLGTWLNILLIGAFIDFYNWLLPDPETTLVKTILFVLGVIVMGIGAGTYVAARVGAGPRDSIMMLLVEKTGAKVKTIRTSMEMGVAFIGWLLGGPLGVGTLLIAFGLGQLVHYTLPAVEKLIEKLSQEPFDVKAKPGHK</sequence>
<feature type="transmembrane region" description="Helical" evidence="1">
    <location>
        <begin position="47"/>
        <end position="70"/>
    </location>
</feature>
<reference evidence="2 3" key="1">
    <citation type="submission" date="2017-10" db="EMBL/GenBank/DDBJ databases">
        <title>Draft genome of Chryseomicrobium casticus sp. nov.</title>
        <authorList>
            <person name="Chakraborty R."/>
            <person name="Saha T."/>
        </authorList>
    </citation>
    <scope>NUCLEOTIDE SEQUENCE [LARGE SCALE GENOMIC DNA]</scope>
    <source>
        <strain evidence="2 3">ET03</strain>
    </source>
</reference>
<dbReference type="AlphaFoldDB" id="A0A2M9F003"/>
<keyword evidence="1" id="KW-0812">Transmembrane</keyword>
<dbReference type="OrthoDB" id="154912at2"/>